<dbReference type="OrthoDB" id="41238at2759"/>
<dbReference type="PANTHER" id="PTHR43441">
    <property type="entry name" value="RIBOSOMAL-PROTEIN-SERINE ACETYLTRANSFERASE"/>
    <property type="match status" value="1"/>
</dbReference>
<sequence length="240" mass="26320">MSLQEQVNFCFPLRVLANDKVKLVPLEASKHAAKLFEGLNSNPELFCHMPSGPYTSVEHYVTEFLEGTSLPDPGWATLAVIDKTRPASAEDPEGELAGTMSYMRSSAKTLCTEIGFVVVLPKFQRTHVATNAVGLMMQYALSSPAEGGLGLRRVQWRAHSLNAGSIKVAERMGFAKEGITRWDVLFSKGRLNGKVGNGKPLPPGSDPDDLWRDSITLSHCWDDWVSGGREKVEAAMSRSR</sequence>
<dbReference type="InterPro" id="IPR016181">
    <property type="entry name" value="Acyl_CoA_acyltransferase"/>
</dbReference>
<keyword evidence="3" id="KW-1185">Reference proteome</keyword>
<dbReference type="PANTHER" id="PTHR43441:SF5">
    <property type="entry name" value="FAMILY ACETYLTRANSFERASE, PUTATIVE-RELATED"/>
    <property type="match status" value="1"/>
</dbReference>
<proteinExistence type="predicted"/>
<comment type="caution">
    <text evidence="2">The sequence shown here is derived from an EMBL/GenBank/DDBJ whole genome shotgun (WGS) entry which is preliminary data.</text>
</comment>
<dbReference type="PROSITE" id="PS51186">
    <property type="entry name" value="GNAT"/>
    <property type="match status" value="1"/>
</dbReference>
<evidence type="ECO:0000259" key="1">
    <source>
        <dbReference type="PROSITE" id="PS51186"/>
    </source>
</evidence>
<reference evidence="2" key="1">
    <citation type="journal article" date="2021" name="Nat. Commun.">
        <title>Genetic determinants of endophytism in the Arabidopsis root mycobiome.</title>
        <authorList>
            <person name="Mesny F."/>
            <person name="Miyauchi S."/>
            <person name="Thiergart T."/>
            <person name="Pickel B."/>
            <person name="Atanasova L."/>
            <person name="Karlsson M."/>
            <person name="Huettel B."/>
            <person name="Barry K.W."/>
            <person name="Haridas S."/>
            <person name="Chen C."/>
            <person name="Bauer D."/>
            <person name="Andreopoulos W."/>
            <person name="Pangilinan J."/>
            <person name="LaButti K."/>
            <person name="Riley R."/>
            <person name="Lipzen A."/>
            <person name="Clum A."/>
            <person name="Drula E."/>
            <person name="Henrissat B."/>
            <person name="Kohler A."/>
            <person name="Grigoriev I.V."/>
            <person name="Martin F.M."/>
            <person name="Hacquard S."/>
        </authorList>
    </citation>
    <scope>NUCLEOTIDE SEQUENCE</scope>
    <source>
        <strain evidence="2">MPI-CAGE-AT-0016</strain>
    </source>
</reference>
<dbReference type="Proteomes" id="UP000813385">
    <property type="component" value="Unassembled WGS sequence"/>
</dbReference>
<dbReference type="EMBL" id="JAGPXD010000006">
    <property type="protein sequence ID" value="KAH7349920.1"/>
    <property type="molecule type" value="Genomic_DNA"/>
</dbReference>
<dbReference type="Gene3D" id="3.40.630.30">
    <property type="match status" value="1"/>
</dbReference>
<accession>A0A8K0T9I3</accession>
<dbReference type="InterPro" id="IPR051908">
    <property type="entry name" value="Ribosomal_N-acetyltransferase"/>
</dbReference>
<dbReference type="Pfam" id="PF13302">
    <property type="entry name" value="Acetyltransf_3"/>
    <property type="match status" value="1"/>
</dbReference>
<protein>
    <submittedName>
        <fullName evidence="2">Acetyltransferase</fullName>
    </submittedName>
</protein>
<gene>
    <name evidence="2" type="ORF">B0T11DRAFT_135876</name>
</gene>
<dbReference type="GO" id="GO:1990189">
    <property type="term" value="F:protein N-terminal-serine acetyltransferase activity"/>
    <property type="evidence" value="ECO:0007669"/>
    <property type="project" value="TreeGrafter"/>
</dbReference>
<organism evidence="2 3">
    <name type="scientific">Plectosphaerella cucumerina</name>
    <dbReference type="NCBI Taxonomy" id="40658"/>
    <lineage>
        <taxon>Eukaryota</taxon>
        <taxon>Fungi</taxon>
        <taxon>Dikarya</taxon>
        <taxon>Ascomycota</taxon>
        <taxon>Pezizomycotina</taxon>
        <taxon>Sordariomycetes</taxon>
        <taxon>Hypocreomycetidae</taxon>
        <taxon>Glomerellales</taxon>
        <taxon>Plectosphaerellaceae</taxon>
        <taxon>Plectosphaerella</taxon>
    </lineage>
</organism>
<feature type="domain" description="N-acetyltransferase" evidence="1">
    <location>
        <begin position="21"/>
        <end position="202"/>
    </location>
</feature>
<dbReference type="CDD" id="cd04301">
    <property type="entry name" value="NAT_SF"/>
    <property type="match status" value="1"/>
</dbReference>
<evidence type="ECO:0000313" key="3">
    <source>
        <dbReference type="Proteomes" id="UP000813385"/>
    </source>
</evidence>
<dbReference type="SUPFAM" id="SSF55729">
    <property type="entry name" value="Acyl-CoA N-acyltransferases (Nat)"/>
    <property type="match status" value="1"/>
</dbReference>
<dbReference type="GO" id="GO:0008999">
    <property type="term" value="F:protein-N-terminal-alanine acetyltransferase activity"/>
    <property type="evidence" value="ECO:0007669"/>
    <property type="project" value="TreeGrafter"/>
</dbReference>
<dbReference type="InterPro" id="IPR000182">
    <property type="entry name" value="GNAT_dom"/>
</dbReference>
<name>A0A8K0T9I3_9PEZI</name>
<dbReference type="AlphaFoldDB" id="A0A8K0T9I3"/>
<evidence type="ECO:0000313" key="2">
    <source>
        <dbReference type="EMBL" id="KAH7349920.1"/>
    </source>
</evidence>